<dbReference type="STRING" id="479433.Caci_6957"/>
<dbReference type="Pfam" id="PF14435">
    <property type="entry name" value="SUKH-4"/>
    <property type="match status" value="1"/>
</dbReference>
<accession>C7Q3M3</accession>
<dbReference type="Proteomes" id="UP000000851">
    <property type="component" value="Chromosome"/>
</dbReference>
<dbReference type="AlphaFoldDB" id="C7Q3M3"/>
<evidence type="ECO:0000313" key="2">
    <source>
        <dbReference type="Proteomes" id="UP000000851"/>
    </source>
</evidence>
<gene>
    <name evidence="1" type="ordered locus">Caci_6957</name>
</gene>
<reference evidence="1 2" key="1">
    <citation type="journal article" date="2009" name="Stand. Genomic Sci.">
        <title>Complete genome sequence of Catenulispora acidiphila type strain (ID 139908).</title>
        <authorList>
            <person name="Copeland A."/>
            <person name="Lapidus A."/>
            <person name="Glavina Del Rio T."/>
            <person name="Nolan M."/>
            <person name="Lucas S."/>
            <person name="Chen F."/>
            <person name="Tice H."/>
            <person name="Cheng J.F."/>
            <person name="Bruce D."/>
            <person name="Goodwin L."/>
            <person name="Pitluck S."/>
            <person name="Mikhailova N."/>
            <person name="Pati A."/>
            <person name="Ivanova N."/>
            <person name="Mavromatis K."/>
            <person name="Chen A."/>
            <person name="Palaniappan K."/>
            <person name="Chain P."/>
            <person name="Land M."/>
            <person name="Hauser L."/>
            <person name="Chang Y.J."/>
            <person name="Jeffries C.D."/>
            <person name="Chertkov O."/>
            <person name="Brettin T."/>
            <person name="Detter J.C."/>
            <person name="Han C."/>
            <person name="Ali Z."/>
            <person name="Tindall B.J."/>
            <person name="Goker M."/>
            <person name="Bristow J."/>
            <person name="Eisen J.A."/>
            <person name="Markowitz V."/>
            <person name="Hugenholtz P."/>
            <person name="Kyrpides N.C."/>
            <person name="Klenk H.P."/>
        </authorList>
    </citation>
    <scope>NUCLEOTIDE SEQUENCE [LARGE SCALE GENOMIC DNA]</scope>
    <source>
        <strain evidence="2">DSM 44928 / JCM 14897 / NBRC 102108 / NRRL B-24433 / ID139908</strain>
    </source>
</reference>
<protein>
    <recommendedName>
        <fullName evidence="3">SUKH-4 immunity protein</fullName>
    </recommendedName>
</protein>
<dbReference type="EMBL" id="CP001700">
    <property type="protein sequence ID" value="ACU75788.1"/>
    <property type="molecule type" value="Genomic_DNA"/>
</dbReference>
<proteinExistence type="predicted"/>
<dbReference type="InParanoid" id="C7Q3M3"/>
<dbReference type="KEGG" id="cai:Caci_6957"/>
<dbReference type="eggNOG" id="ENOG503467Y">
    <property type="taxonomic scope" value="Bacteria"/>
</dbReference>
<organism evidence="1 2">
    <name type="scientific">Catenulispora acidiphila (strain DSM 44928 / JCM 14897 / NBRC 102108 / NRRL B-24433 / ID139908)</name>
    <dbReference type="NCBI Taxonomy" id="479433"/>
    <lineage>
        <taxon>Bacteria</taxon>
        <taxon>Bacillati</taxon>
        <taxon>Actinomycetota</taxon>
        <taxon>Actinomycetes</taxon>
        <taxon>Catenulisporales</taxon>
        <taxon>Catenulisporaceae</taxon>
        <taxon>Catenulispora</taxon>
    </lineage>
</organism>
<dbReference type="InterPro" id="IPR025851">
    <property type="entry name" value="SUKH-4"/>
</dbReference>
<dbReference type="HOGENOM" id="CLU_1674745_0_0_11"/>
<evidence type="ECO:0000313" key="1">
    <source>
        <dbReference type="EMBL" id="ACU75788.1"/>
    </source>
</evidence>
<keyword evidence="2" id="KW-1185">Reference proteome</keyword>
<evidence type="ECO:0008006" key="3">
    <source>
        <dbReference type="Google" id="ProtNLM"/>
    </source>
</evidence>
<name>C7Q3M3_CATAD</name>
<sequence length="157" mass="17022">MSAVIGMHRYPQEYVATVRAADARDYLVTTGLPEQSSIFVAAEGGELSAGGRDLLQVSDAENGGSYFIDRDSGEIMLWDGELGNLVYVNASPRQFGESVAIFEEATAGSSQDEAEEIAARLRVELETLDPSALRDETGFWQSLLMDVSIGDYADDDE</sequence>